<dbReference type="PANTHER" id="PTHR10039:SF14">
    <property type="entry name" value="NACHT DOMAIN-CONTAINING PROTEIN"/>
    <property type="match status" value="1"/>
</dbReference>
<sequence>MPSFSWLKRAREEQLLGRRSTNSSSKAKGAVLRATKLSVRLLRESLDGVPVPGLKGVLGGLYEVIDTIDRIKQNDADFNELAGYLDDLSARLQSYKQGDNIPPELESSLNKLAQELKPFSDTIVQKVSSRTLMGRIIDNSDDAQIIVDMIRKINGLLQNYHTDVLSNLAIGQHKLHNDLVETLNNSRQYILDTLPISTGALHNSAEREFTARSCLPKTRSAIILDILQWASDRNSPPVLWLSGLFGTGKSTIAQSIAELCEARQFLGASFFFSRDKHERRSTDLFFPTLARQLASHIVELNPYLAEALKRDSSLCSRNLETQCLRLIIEPLKALYGKTSGPSLPIVVVIDALDECENDAAVSRILGFVLSHSMAFIPPFLKFFITSRPEPHIVSVLQHPEHRAGLKAMPLGSVPVDTIHQDIRTYLNWGFKEIRDRRRDINLTAWPPGQAVETLVGRSGGLFIYASTILKFIGDEDENPGTQLNLALQLEGTTYPALYGKLDDLYRCVLSSSTRKDRLQLVLGTMATLFDSLSTACLEEIMDLGEGDVGLTLRRLHSVVLVPPNPTDVVTFFHPSFREYLTSKHRSGDNFIDTAEHHARLTLCCIRFITNTSRVSGTQDNTLHYACRHWASHLSCIRQAKAGEVLAQVKEFVVCHLEGWVTLMGSLGDLKHALAPLENACRWFQGLDEPPADVLARLCAYLNTLGTMNSHHFRRYGTTVALEGAIAAHNAAVCHAVDGDVDVVVYLHDLGIALQQRCQLLKQFPSYKSSAIIDDVDTAIAVHRQAMELSPKLGRGSEVEDAVLRCGLAMALRTDFSVSRDAKKLDEAIVLLNRCVELVPDLHPTKSPCLNILGTSLRLRSSLRDDTTLRIADLTSSVDAHRAAVANTTVLHLWRAVYLSNLGDALLDHSQLLPDVAHDAAMDCFSEVISSATASPSIRFGAAAKLALGSTTLMAGSLDVHRAAMDYLSQISWSAFDPTSRTTLMLEAWNSISLAAECAISMDKSGLALQWLEQGMTIFWGEKLQMKVSCEQGLFQKLEEVGRELEAHRFAEPIPLLLSTLPPEEVHLELIVEWDRLVTEIRGLPGLSQYRAPKVFSQLVPACSNGAVVVLHAGPSSCHALVLSKSTTLSDPPLLTLKLPLSAAELQDLGVAVDALSGFNYFSPETVHRARTKQSEKEDYGQDARLKLVLHRIWLSIVSPILQALALKVCGIYRTSTWFSHLSIALGSTTPSLVVSYRAISSPSLTCGHLV</sequence>
<evidence type="ECO:0000256" key="1">
    <source>
        <dbReference type="ARBA" id="ARBA00022737"/>
    </source>
</evidence>
<evidence type="ECO:0000259" key="2">
    <source>
        <dbReference type="PROSITE" id="PS50837"/>
    </source>
</evidence>
<dbReference type="Gene3D" id="1.25.40.10">
    <property type="entry name" value="Tetratricopeptide repeat domain"/>
    <property type="match status" value="1"/>
</dbReference>
<dbReference type="InterPro" id="IPR056884">
    <property type="entry name" value="NPHP3-like_N"/>
</dbReference>
<evidence type="ECO:0000313" key="4">
    <source>
        <dbReference type="Proteomes" id="UP000027265"/>
    </source>
</evidence>
<dbReference type="Proteomes" id="UP000027265">
    <property type="component" value="Unassembled WGS sequence"/>
</dbReference>
<dbReference type="CDD" id="cd21037">
    <property type="entry name" value="MLKL_NTD"/>
    <property type="match status" value="1"/>
</dbReference>
<reference evidence="4" key="1">
    <citation type="journal article" date="2014" name="Proc. Natl. Acad. Sci. U.S.A.">
        <title>Extensive sampling of basidiomycete genomes demonstrates inadequacy of the white-rot/brown-rot paradigm for wood decay fungi.</title>
        <authorList>
            <person name="Riley R."/>
            <person name="Salamov A.A."/>
            <person name="Brown D.W."/>
            <person name="Nagy L.G."/>
            <person name="Floudas D."/>
            <person name="Held B.W."/>
            <person name="Levasseur A."/>
            <person name="Lombard V."/>
            <person name="Morin E."/>
            <person name="Otillar R."/>
            <person name="Lindquist E.A."/>
            <person name="Sun H."/>
            <person name="LaButti K.M."/>
            <person name="Schmutz J."/>
            <person name="Jabbour D."/>
            <person name="Luo H."/>
            <person name="Baker S.E."/>
            <person name="Pisabarro A.G."/>
            <person name="Walton J.D."/>
            <person name="Blanchette R.A."/>
            <person name="Henrissat B."/>
            <person name="Martin F."/>
            <person name="Cullen D."/>
            <person name="Hibbett D.S."/>
            <person name="Grigoriev I.V."/>
        </authorList>
    </citation>
    <scope>NUCLEOTIDE SEQUENCE [LARGE SCALE GENOMIC DNA]</scope>
    <source>
        <strain evidence="4">MUCL 33604</strain>
    </source>
</reference>
<accession>A0A067PWV0</accession>
<dbReference type="SUPFAM" id="SSF52540">
    <property type="entry name" value="P-loop containing nucleoside triphosphate hydrolases"/>
    <property type="match status" value="1"/>
</dbReference>
<gene>
    <name evidence="3" type="ORF">JAAARDRAFT_57218</name>
</gene>
<dbReference type="SUPFAM" id="SSF48452">
    <property type="entry name" value="TPR-like"/>
    <property type="match status" value="1"/>
</dbReference>
<feature type="domain" description="NACHT" evidence="2">
    <location>
        <begin position="237"/>
        <end position="388"/>
    </location>
</feature>
<dbReference type="HOGENOM" id="CLU_265822_0_0_1"/>
<dbReference type="PROSITE" id="PS50837">
    <property type="entry name" value="NACHT"/>
    <property type="match status" value="1"/>
</dbReference>
<protein>
    <recommendedName>
        <fullName evidence="2">NACHT domain-containing protein</fullName>
    </recommendedName>
</protein>
<dbReference type="InterPro" id="IPR027417">
    <property type="entry name" value="P-loop_NTPase"/>
</dbReference>
<dbReference type="InterPro" id="IPR011990">
    <property type="entry name" value="TPR-like_helical_dom_sf"/>
</dbReference>
<dbReference type="AlphaFoldDB" id="A0A067PWV0"/>
<dbReference type="PANTHER" id="PTHR10039">
    <property type="entry name" value="AMELOGENIN"/>
    <property type="match status" value="1"/>
</dbReference>
<proteinExistence type="predicted"/>
<dbReference type="Gene3D" id="3.40.50.300">
    <property type="entry name" value="P-loop containing nucleotide triphosphate hydrolases"/>
    <property type="match status" value="1"/>
</dbReference>
<dbReference type="OrthoDB" id="4760524at2759"/>
<evidence type="ECO:0000313" key="3">
    <source>
        <dbReference type="EMBL" id="KDQ59298.1"/>
    </source>
</evidence>
<keyword evidence="4" id="KW-1185">Reference proteome</keyword>
<keyword evidence="1" id="KW-0677">Repeat</keyword>
<dbReference type="InterPro" id="IPR059179">
    <property type="entry name" value="MLKL-like_MCAfunc"/>
</dbReference>
<dbReference type="EMBL" id="KL197716">
    <property type="protein sequence ID" value="KDQ59298.1"/>
    <property type="molecule type" value="Genomic_DNA"/>
</dbReference>
<dbReference type="InParanoid" id="A0A067PWV0"/>
<organism evidence="3 4">
    <name type="scientific">Jaapia argillacea MUCL 33604</name>
    <dbReference type="NCBI Taxonomy" id="933084"/>
    <lineage>
        <taxon>Eukaryota</taxon>
        <taxon>Fungi</taxon>
        <taxon>Dikarya</taxon>
        <taxon>Basidiomycota</taxon>
        <taxon>Agaricomycotina</taxon>
        <taxon>Agaricomycetes</taxon>
        <taxon>Agaricomycetidae</taxon>
        <taxon>Jaapiales</taxon>
        <taxon>Jaapiaceae</taxon>
        <taxon>Jaapia</taxon>
    </lineage>
</organism>
<dbReference type="InterPro" id="IPR007111">
    <property type="entry name" value="NACHT_NTPase"/>
</dbReference>
<name>A0A067PWV0_9AGAM</name>
<dbReference type="Pfam" id="PF24883">
    <property type="entry name" value="NPHP3_N"/>
    <property type="match status" value="1"/>
</dbReference>